<dbReference type="AlphaFoldDB" id="A0A9N8ZDD2"/>
<dbReference type="InterPro" id="IPR023828">
    <property type="entry name" value="Peptidase_S8_Ser-AS"/>
</dbReference>
<dbReference type="InterPro" id="IPR022398">
    <property type="entry name" value="Peptidase_S8_His-AS"/>
</dbReference>
<gene>
    <name evidence="10" type="ORF">POCULU_LOCUS2008</name>
</gene>
<dbReference type="GO" id="GO:0005615">
    <property type="term" value="C:extracellular space"/>
    <property type="evidence" value="ECO:0007669"/>
    <property type="project" value="TreeGrafter"/>
</dbReference>
<dbReference type="Pfam" id="PF00082">
    <property type="entry name" value="Peptidase_S8"/>
    <property type="match status" value="1"/>
</dbReference>
<dbReference type="PROSITE" id="PS00136">
    <property type="entry name" value="SUBTILASE_ASP"/>
    <property type="match status" value="1"/>
</dbReference>
<organism evidence="10 11">
    <name type="scientific">Paraglomus occultum</name>
    <dbReference type="NCBI Taxonomy" id="144539"/>
    <lineage>
        <taxon>Eukaryota</taxon>
        <taxon>Fungi</taxon>
        <taxon>Fungi incertae sedis</taxon>
        <taxon>Mucoromycota</taxon>
        <taxon>Glomeromycotina</taxon>
        <taxon>Glomeromycetes</taxon>
        <taxon>Paraglomerales</taxon>
        <taxon>Paraglomeraceae</taxon>
        <taxon>Paraglomus</taxon>
    </lineage>
</organism>
<evidence type="ECO:0000259" key="9">
    <source>
        <dbReference type="Pfam" id="PF05922"/>
    </source>
</evidence>
<name>A0A9N8ZDD2_9GLOM</name>
<dbReference type="EMBL" id="CAJVPJ010000170">
    <property type="protein sequence ID" value="CAG8489843.1"/>
    <property type="molecule type" value="Genomic_DNA"/>
</dbReference>
<evidence type="ECO:0000313" key="11">
    <source>
        <dbReference type="Proteomes" id="UP000789572"/>
    </source>
</evidence>
<dbReference type="InterPro" id="IPR015500">
    <property type="entry name" value="Peptidase_S8_subtilisin-rel"/>
</dbReference>
<dbReference type="PANTHER" id="PTHR43806">
    <property type="entry name" value="PEPTIDASE S8"/>
    <property type="match status" value="1"/>
</dbReference>
<dbReference type="PROSITE" id="PS51892">
    <property type="entry name" value="SUBTILASE"/>
    <property type="match status" value="1"/>
</dbReference>
<evidence type="ECO:0000256" key="6">
    <source>
        <dbReference type="RuleBase" id="RU003355"/>
    </source>
</evidence>
<keyword evidence="3 5" id="KW-0378">Hydrolase</keyword>
<keyword evidence="7" id="KW-0732">Signal</keyword>
<dbReference type="PROSITE" id="PS00138">
    <property type="entry name" value="SUBTILASE_SER"/>
    <property type="match status" value="1"/>
</dbReference>
<dbReference type="InterPro" id="IPR037045">
    <property type="entry name" value="S8pro/Inhibitor_I9_sf"/>
</dbReference>
<feature type="active site" description="Charge relay system" evidence="5">
    <location>
        <position position="206"/>
    </location>
</feature>
<dbReference type="InterPro" id="IPR034193">
    <property type="entry name" value="PCSK9_ProteinaseK-like"/>
</dbReference>
<reference evidence="10" key="1">
    <citation type="submission" date="2021-06" db="EMBL/GenBank/DDBJ databases">
        <authorList>
            <person name="Kallberg Y."/>
            <person name="Tangrot J."/>
            <person name="Rosling A."/>
        </authorList>
    </citation>
    <scope>NUCLEOTIDE SEQUENCE</scope>
    <source>
        <strain evidence="10">IA702</strain>
    </source>
</reference>
<evidence type="ECO:0000256" key="4">
    <source>
        <dbReference type="ARBA" id="ARBA00022825"/>
    </source>
</evidence>
<feature type="domain" description="Inhibitor I9" evidence="9">
    <location>
        <begin position="45"/>
        <end position="129"/>
    </location>
</feature>
<dbReference type="InterPro" id="IPR023827">
    <property type="entry name" value="Peptidase_S8_Asp-AS"/>
</dbReference>
<evidence type="ECO:0000256" key="1">
    <source>
        <dbReference type="ARBA" id="ARBA00011073"/>
    </source>
</evidence>
<keyword evidence="4 5" id="KW-0720">Serine protease</keyword>
<keyword evidence="2 5" id="KW-0645">Protease</keyword>
<feature type="chain" id="PRO_5040296267" evidence="7">
    <location>
        <begin position="19"/>
        <end position="438"/>
    </location>
</feature>
<dbReference type="InterPro" id="IPR010259">
    <property type="entry name" value="S8pro/Inhibitor_I9"/>
</dbReference>
<dbReference type="Gene3D" id="3.40.50.200">
    <property type="entry name" value="Peptidase S8/S53 domain"/>
    <property type="match status" value="1"/>
</dbReference>
<feature type="signal peptide" evidence="7">
    <location>
        <begin position="1"/>
        <end position="18"/>
    </location>
</feature>
<feature type="active site" description="Charge relay system" evidence="5">
    <location>
        <position position="371"/>
    </location>
</feature>
<comment type="caution">
    <text evidence="10">The sequence shown here is derived from an EMBL/GenBank/DDBJ whole genome shotgun (WGS) entry which is preliminary data.</text>
</comment>
<dbReference type="GO" id="GO:0006508">
    <property type="term" value="P:proteolysis"/>
    <property type="evidence" value="ECO:0007669"/>
    <property type="project" value="UniProtKB-KW"/>
</dbReference>
<accession>A0A9N8ZDD2</accession>
<dbReference type="OrthoDB" id="206201at2759"/>
<dbReference type="Proteomes" id="UP000789572">
    <property type="component" value="Unassembled WGS sequence"/>
</dbReference>
<comment type="similarity">
    <text evidence="1 5 6">Belongs to the peptidase S8 family.</text>
</comment>
<dbReference type="CDD" id="cd04077">
    <property type="entry name" value="Peptidases_S8_PCSK9_ProteinaseK_like"/>
    <property type="match status" value="1"/>
</dbReference>
<dbReference type="PROSITE" id="PS00137">
    <property type="entry name" value="SUBTILASE_HIS"/>
    <property type="match status" value="1"/>
</dbReference>
<dbReference type="InterPro" id="IPR050131">
    <property type="entry name" value="Peptidase_S8_subtilisin-like"/>
</dbReference>
<evidence type="ECO:0000313" key="10">
    <source>
        <dbReference type="EMBL" id="CAG8489843.1"/>
    </source>
</evidence>
<dbReference type="PRINTS" id="PR00723">
    <property type="entry name" value="SUBTILISIN"/>
</dbReference>
<dbReference type="SUPFAM" id="SSF52743">
    <property type="entry name" value="Subtilisin-like"/>
    <property type="match status" value="1"/>
</dbReference>
<evidence type="ECO:0000256" key="2">
    <source>
        <dbReference type="ARBA" id="ARBA00022670"/>
    </source>
</evidence>
<dbReference type="InterPro" id="IPR036852">
    <property type="entry name" value="Peptidase_S8/S53_dom_sf"/>
</dbReference>
<proteinExistence type="inferred from homology"/>
<evidence type="ECO:0000256" key="3">
    <source>
        <dbReference type="ARBA" id="ARBA00022801"/>
    </source>
</evidence>
<protein>
    <submittedName>
        <fullName evidence="10">6178_t:CDS:1</fullName>
    </submittedName>
</protein>
<feature type="active site" description="Charge relay system" evidence="5">
    <location>
        <position position="174"/>
    </location>
</feature>
<evidence type="ECO:0000259" key="8">
    <source>
        <dbReference type="Pfam" id="PF00082"/>
    </source>
</evidence>
<dbReference type="Pfam" id="PF05922">
    <property type="entry name" value="Inhibitor_I9"/>
    <property type="match status" value="1"/>
</dbReference>
<keyword evidence="11" id="KW-1185">Reference proteome</keyword>
<sequence length="438" mass="47449">MRKLALFLIILNLLTALAVPPHFNDEDIILAPLFSSADAEVIPDQYIVAFKDDVTADRISYHHDCVSNMMSEERKKVKRGFMAELISGIKHTYDSDVFKGYSGRFSEEMLNKIRQSDEVAYVEKDSKVYSEVVQYNAPWGLARISHRDPLGFITFSRYLYDATAGSDVTVYVVDTGINIDHVEFGSRARWGVTVPDDDEDVDNNGHGTHVAGTAVGTRFGVAKKANVVAVKVLNSDGSGTTSDVIKGVEYVVRSHLDEMRRARQDGRPFKGSVANLSLGGSKSRTLDTAINAAVTLGVHFVVAAGNSDSDACNESPAAAEKAITVGASTFDDVRASFSNYGPCVDIFAPGKDILSAWIGSYTSARILSGTSMAAPHITGLVAYFLGLDAESTSDFAVTRLTSKKMRDMIVSLATRDILDDVPADTPNLLAFNNFDPTS</sequence>
<feature type="domain" description="Peptidase S8/S53" evidence="8">
    <location>
        <begin position="165"/>
        <end position="413"/>
    </location>
</feature>
<evidence type="ECO:0000256" key="5">
    <source>
        <dbReference type="PROSITE-ProRule" id="PRU01240"/>
    </source>
</evidence>
<dbReference type="Gene3D" id="3.30.70.80">
    <property type="entry name" value="Peptidase S8 propeptide/proteinase inhibitor I9"/>
    <property type="match status" value="1"/>
</dbReference>
<evidence type="ECO:0000256" key="7">
    <source>
        <dbReference type="SAM" id="SignalP"/>
    </source>
</evidence>
<dbReference type="GO" id="GO:0004252">
    <property type="term" value="F:serine-type endopeptidase activity"/>
    <property type="evidence" value="ECO:0007669"/>
    <property type="project" value="UniProtKB-UniRule"/>
</dbReference>
<dbReference type="PANTHER" id="PTHR43806:SF11">
    <property type="entry name" value="CEREVISIN-RELATED"/>
    <property type="match status" value="1"/>
</dbReference>
<dbReference type="InterPro" id="IPR000209">
    <property type="entry name" value="Peptidase_S8/S53_dom"/>
</dbReference>
<dbReference type="FunFam" id="3.40.50.200:FF:000007">
    <property type="entry name" value="Subtilisin-like serine protease"/>
    <property type="match status" value="1"/>
</dbReference>